<evidence type="ECO:0000313" key="2">
    <source>
        <dbReference type="EMBL" id="PKY00616.1"/>
    </source>
</evidence>
<accession>A0A2I1CSL4</accession>
<dbReference type="OrthoDB" id="73875at2759"/>
<keyword evidence="1" id="KW-0732">Signal</keyword>
<sequence>MKPSIPFLLFLTNALLPASAAASQSNPPKTDAYTLDHFRKVGACFLYTGKGGDREKAISPCKEWCPAHEGKDKQGIGCYIPGITTLDNLDPSIFLNDEQGHEYIPGKCLCENPQKYLPLVEPVINSLSKLDDILCGVFLESFKTIAMFGLNTVFGSGQAEGLRMTVEGTKGAGSGDGACRFLFG</sequence>
<evidence type="ECO:0000313" key="3">
    <source>
        <dbReference type="Proteomes" id="UP000234254"/>
    </source>
</evidence>
<evidence type="ECO:0008006" key="4">
    <source>
        <dbReference type="Google" id="ProtNLM"/>
    </source>
</evidence>
<name>A0A2I1CSL4_ASPC2</name>
<reference evidence="2" key="1">
    <citation type="submission" date="2016-12" db="EMBL/GenBank/DDBJ databases">
        <title>The genomes of Aspergillus section Nigri reveals drivers in fungal speciation.</title>
        <authorList>
            <consortium name="DOE Joint Genome Institute"/>
            <person name="Vesth T.C."/>
            <person name="Nybo J."/>
            <person name="Theobald S."/>
            <person name="Brandl J."/>
            <person name="Frisvad J.C."/>
            <person name="Nielsen K.F."/>
            <person name="Lyhne E.K."/>
            <person name="Kogle M.E."/>
            <person name="Kuo A."/>
            <person name="Riley R."/>
            <person name="Clum A."/>
            <person name="Nolan M."/>
            <person name="Lipzen A."/>
            <person name="Salamov A."/>
            <person name="Henrissat B."/>
            <person name="Wiebenga A."/>
            <person name="De vries R.P."/>
            <person name="Grigoriev I.V."/>
            <person name="Mortensen U.H."/>
            <person name="Andersen M.R."/>
            <person name="Baker S.E."/>
        </authorList>
    </citation>
    <scope>NUCLEOTIDE SEQUENCE</scope>
    <source>
        <strain evidence="2">IBT 28561</strain>
    </source>
</reference>
<feature type="signal peptide" evidence="1">
    <location>
        <begin position="1"/>
        <end position="22"/>
    </location>
</feature>
<dbReference type="GeneID" id="36546637"/>
<comment type="caution">
    <text evidence="2">The sequence shown here is derived from an EMBL/GenBank/DDBJ whole genome shotgun (WGS) entry which is preliminary data.</text>
</comment>
<dbReference type="Proteomes" id="UP000234254">
    <property type="component" value="Unassembled WGS sequence"/>
</dbReference>
<dbReference type="AlphaFoldDB" id="A0A2I1CSL4"/>
<proteinExistence type="predicted"/>
<dbReference type="VEuPathDB" id="FungiDB:P168DRAFT_307503"/>
<dbReference type="RefSeq" id="XP_024689210.1">
    <property type="nucleotide sequence ID" value="XM_024839113.1"/>
</dbReference>
<dbReference type="EMBL" id="MSFM01000014">
    <property type="protein sequence ID" value="PKY00616.1"/>
    <property type="molecule type" value="Genomic_DNA"/>
</dbReference>
<keyword evidence="3" id="KW-1185">Reference proteome</keyword>
<organism evidence="2 3">
    <name type="scientific">Aspergillus campestris (strain IBT 28561)</name>
    <dbReference type="NCBI Taxonomy" id="1392248"/>
    <lineage>
        <taxon>Eukaryota</taxon>
        <taxon>Fungi</taxon>
        <taxon>Dikarya</taxon>
        <taxon>Ascomycota</taxon>
        <taxon>Pezizomycotina</taxon>
        <taxon>Eurotiomycetes</taxon>
        <taxon>Eurotiomycetidae</taxon>
        <taxon>Eurotiales</taxon>
        <taxon>Aspergillaceae</taxon>
        <taxon>Aspergillus</taxon>
        <taxon>Aspergillus subgen. Circumdati</taxon>
    </lineage>
</organism>
<gene>
    <name evidence="2" type="ORF">P168DRAFT_307503</name>
</gene>
<protein>
    <recommendedName>
        <fullName evidence="4">Secreted protein</fullName>
    </recommendedName>
</protein>
<feature type="chain" id="PRO_5014169586" description="Secreted protein" evidence="1">
    <location>
        <begin position="23"/>
        <end position="184"/>
    </location>
</feature>
<evidence type="ECO:0000256" key="1">
    <source>
        <dbReference type="SAM" id="SignalP"/>
    </source>
</evidence>